<gene>
    <name evidence="1" type="ORF">PLOB_00010123</name>
</gene>
<proteinExistence type="predicted"/>
<dbReference type="EMBL" id="CALNXK010000150">
    <property type="protein sequence ID" value="CAH3169465.1"/>
    <property type="molecule type" value="Genomic_DNA"/>
</dbReference>
<accession>A0ABN8QWR0</accession>
<keyword evidence="2" id="KW-1185">Reference proteome</keyword>
<comment type="caution">
    <text evidence="1">The sequence shown here is derived from an EMBL/GenBank/DDBJ whole genome shotgun (WGS) entry which is preliminary data.</text>
</comment>
<evidence type="ECO:0000313" key="2">
    <source>
        <dbReference type="Proteomes" id="UP001159405"/>
    </source>
</evidence>
<organism evidence="1 2">
    <name type="scientific">Porites lobata</name>
    <dbReference type="NCBI Taxonomy" id="104759"/>
    <lineage>
        <taxon>Eukaryota</taxon>
        <taxon>Metazoa</taxon>
        <taxon>Cnidaria</taxon>
        <taxon>Anthozoa</taxon>
        <taxon>Hexacorallia</taxon>
        <taxon>Scleractinia</taxon>
        <taxon>Fungiina</taxon>
        <taxon>Poritidae</taxon>
        <taxon>Porites</taxon>
    </lineage>
</organism>
<dbReference type="Proteomes" id="UP001159405">
    <property type="component" value="Unassembled WGS sequence"/>
</dbReference>
<reference evidence="1 2" key="1">
    <citation type="submission" date="2022-05" db="EMBL/GenBank/DDBJ databases">
        <authorList>
            <consortium name="Genoscope - CEA"/>
            <person name="William W."/>
        </authorList>
    </citation>
    <scope>NUCLEOTIDE SEQUENCE [LARGE SCALE GENOMIC DNA]</scope>
</reference>
<name>A0ABN8QWR0_9CNID</name>
<protein>
    <submittedName>
        <fullName evidence="1">Uncharacterized protein</fullName>
    </submittedName>
</protein>
<sequence>MLNSLSNHGCGNSKELGITLVYPSKQTSRNRMNQDHIHRTLTQLRRQRFEPNGMFILLKDIGVQTSETTPTTTDSRVSQSRRVPLALRCLIGSEGYEKASYNKLKRCKRCTHKR</sequence>
<evidence type="ECO:0000313" key="1">
    <source>
        <dbReference type="EMBL" id="CAH3169465.1"/>
    </source>
</evidence>